<keyword evidence="1" id="KW-1133">Transmembrane helix</keyword>
<evidence type="ECO:0000313" key="2">
    <source>
        <dbReference type="EMBL" id="MDN7241755.1"/>
    </source>
</evidence>
<reference evidence="2 3" key="1">
    <citation type="submission" date="2023-06" db="EMBL/GenBank/DDBJ databases">
        <title>Novel species in genus Planococcus.</title>
        <authorList>
            <person name="Ning S."/>
        </authorList>
    </citation>
    <scope>NUCLEOTIDE SEQUENCE [LARGE SCALE GENOMIC DNA]</scope>
    <source>
        <strain evidence="2 3">N028</strain>
    </source>
</reference>
<evidence type="ECO:0000313" key="3">
    <source>
        <dbReference type="Proteomes" id="UP001172055"/>
    </source>
</evidence>
<proteinExistence type="predicted"/>
<feature type="transmembrane region" description="Helical" evidence="1">
    <location>
        <begin position="164"/>
        <end position="185"/>
    </location>
</feature>
<evidence type="ECO:0008006" key="4">
    <source>
        <dbReference type="Google" id="ProtNLM"/>
    </source>
</evidence>
<dbReference type="EMBL" id="JAUJWV010000001">
    <property type="protein sequence ID" value="MDN7241755.1"/>
    <property type="molecule type" value="Genomic_DNA"/>
</dbReference>
<feature type="transmembrane region" description="Helical" evidence="1">
    <location>
        <begin position="33"/>
        <end position="51"/>
    </location>
</feature>
<accession>A0ABT8N1I9</accession>
<keyword evidence="1" id="KW-0812">Transmembrane</keyword>
<gene>
    <name evidence="2" type="ORF">QWY14_08110</name>
</gene>
<comment type="caution">
    <text evidence="2">The sequence shown here is derived from an EMBL/GenBank/DDBJ whole genome shotgun (WGS) entry which is preliminary data.</text>
</comment>
<sequence length="235" mass="27235">MIFDFRFWHYFDRQGELISNLQNIEMRNFNRRLGWILALGVLVFALREIWGMNTASLTPLFAAGMWDEYTLARWTSLAGTLIWAGIYLAFHSYGVAFLFSKLTRMTWRAAIVMQSYVVSVLIIEKALIFVLFAIFGYTTTLSMFSFGPMAATFLEFPNQYVNHFLTYFFNQLTIFTALIIAFQYRYVKSYTEFSPKLILFILIMIHLLVALLIASFSLLPLTDMLKGFIEGGDII</sequence>
<keyword evidence="1" id="KW-0472">Membrane</keyword>
<feature type="transmembrane region" description="Helical" evidence="1">
    <location>
        <begin position="120"/>
        <end position="144"/>
    </location>
</feature>
<protein>
    <recommendedName>
        <fullName evidence="4">Yip1 domain-containing protein</fullName>
    </recommendedName>
</protein>
<organism evidence="2 3">
    <name type="scientific">Planococcus shixiaomingii</name>
    <dbReference type="NCBI Taxonomy" id="3058393"/>
    <lineage>
        <taxon>Bacteria</taxon>
        <taxon>Bacillati</taxon>
        <taxon>Bacillota</taxon>
        <taxon>Bacilli</taxon>
        <taxon>Bacillales</taxon>
        <taxon>Caryophanaceae</taxon>
        <taxon>Planococcus</taxon>
    </lineage>
</organism>
<feature type="transmembrane region" description="Helical" evidence="1">
    <location>
        <begin position="71"/>
        <end position="99"/>
    </location>
</feature>
<keyword evidence="3" id="KW-1185">Reference proteome</keyword>
<evidence type="ECO:0000256" key="1">
    <source>
        <dbReference type="SAM" id="Phobius"/>
    </source>
</evidence>
<feature type="transmembrane region" description="Helical" evidence="1">
    <location>
        <begin position="197"/>
        <end position="219"/>
    </location>
</feature>
<dbReference type="Proteomes" id="UP001172055">
    <property type="component" value="Unassembled WGS sequence"/>
</dbReference>
<name>A0ABT8N1I9_9BACL</name>